<name>F9SNQ4_VIBOR</name>
<evidence type="ECO:0008006" key="3">
    <source>
        <dbReference type="Google" id="ProtNLM"/>
    </source>
</evidence>
<gene>
    <name evidence="1" type="ORF">VIOR3934_04269</name>
</gene>
<reference evidence="1 2" key="1">
    <citation type="journal article" date="2012" name="Int. J. Syst. Evol. Microbiol.">
        <title>Vibrio caribbeanicus sp. nov., isolated from the marine sponge Scleritoderma cyanea.</title>
        <authorList>
            <person name="Hoffmann M."/>
            <person name="Monday S.R."/>
            <person name="Allard M.W."/>
            <person name="Strain E.A."/>
            <person name="Whittaker P."/>
            <person name="Naum M."/>
            <person name="McCarthy P.J."/>
            <person name="Lopez J.V."/>
            <person name="Fischer M."/>
            <person name="Brown E.W."/>
        </authorList>
    </citation>
    <scope>NUCLEOTIDE SEQUENCE [LARGE SCALE GENOMIC DNA]</scope>
    <source>
        <strain evidence="2">CIP 102891 / ATCC 33934</strain>
    </source>
</reference>
<comment type="caution">
    <text evidence="1">The sequence shown here is derived from an EMBL/GenBank/DDBJ whole genome shotgun (WGS) entry which is preliminary data.</text>
</comment>
<organism evidence="1 2">
    <name type="scientific">Vibrio orientalis CIP 102891 = ATCC 33934</name>
    <dbReference type="NCBI Taxonomy" id="675816"/>
    <lineage>
        <taxon>Bacteria</taxon>
        <taxon>Pseudomonadati</taxon>
        <taxon>Pseudomonadota</taxon>
        <taxon>Gammaproteobacteria</taxon>
        <taxon>Vibrionales</taxon>
        <taxon>Vibrionaceae</taxon>
        <taxon>Vibrio</taxon>
        <taxon>Vibrio oreintalis group</taxon>
    </lineage>
</organism>
<dbReference type="PATRIC" id="fig|675816.5.peg.578"/>
<accession>F9SNQ4</accession>
<dbReference type="AlphaFoldDB" id="F9SNQ4"/>
<sequence>STHSFYSVAQVIIEVYMIDPTEWICNKENTYASLSPEEKKAIGEFFLIWSYFESQVLNCNANRTSFSNLANNLQNSEKISEIGLNELVTYFKERYLSGGSFNDRYDALELEKSRNPPEVDAMLLEDSTDQVTKLVGCLFVVYRFRNNLFHGPKWRYKLSEQESNMTKACQFMIKIIDNT</sequence>
<evidence type="ECO:0000313" key="2">
    <source>
        <dbReference type="Proteomes" id="UP000002817"/>
    </source>
</evidence>
<dbReference type="EMBL" id="AFWH01000009">
    <property type="protein sequence ID" value="EGU53321.1"/>
    <property type="molecule type" value="Genomic_DNA"/>
</dbReference>
<dbReference type="RefSeq" id="WP_004416455.1">
    <property type="nucleotide sequence ID" value="NZ_AFWH01000009.1"/>
</dbReference>
<proteinExistence type="predicted"/>
<feature type="non-terminal residue" evidence="1">
    <location>
        <position position="1"/>
    </location>
</feature>
<evidence type="ECO:0000313" key="1">
    <source>
        <dbReference type="EMBL" id="EGU53321.1"/>
    </source>
</evidence>
<dbReference type="Proteomes" id="UP000002817">
    <property type="component" value="Unassembled WGS sequence"/>
</dbReference>
<protein>
    <recommendedName>
        <fullName evidence="3">Apea-like HEPN domain-containing protein</fullName>
    </recommendedName>
</protein>